<dbReference type="InterPro" id="IPR035669">
    <property type="entry name" value="SGNH_plant_lipase-like"/>
</dbReference>
<dbReference type="CDD" id="cd01837">
    <property type="entry name" value="SGNH_plant_lipase_like"/>
    <property type="match status" value="1"/>
</dbReference>
<dbReference type="GO" id="GO:0016298">
    <property type="term" value="F:lipase activity"/>
    <property type="evidence" value="ECO:0007669"/>
    <property type="project" value="InterPro"/>
</dbReference>
<evidence type="ECO:0000256" key="4">
    <source>
        <dbReference type="ARBA" id="ARBA00022729"/>
    </source>
</evidence>
<dbReference type="InterPro" id="IPR008265">
    <property type="entry name" value="Lipase_GDSL_AS"/>
</dbReference>
<name>A0AAV2GL63_9ROSI</name>
<dbReference type="GO" id="GO:0005576">
    <property type="term" value="C:extracellular region"/>
    <property type="evidence" value="ECO:0007669"/>
    <property type="project" value="UniProtKB-SubCell"/>
</dbReference>
<comment type="subcellular location">
    <subcellularLocation>
        <location evidence="1">Secreted</location>
    </subcellularLocation>
</comment>
<dbReference type="GO" id="GO:0016042">
    <property type="term" value="P:lipid catabolic process"/>
    <property type="evidence" value="ECO:0007669"/>
    <property type="project" value="UniProtKB-KW"/>
</dbReference>
<dbReference type="Proteomes" id="UP001497516">
    <property type="component" value="Chromosome 9"/>
</dbReference>
<dbReference type="PANTHER" id="PTHR45650:SF9">
    <property type="entry name" value="SGNH HYDROLASE-TYPE ESTERASE DOMAIN-CONTAINING PROTEIN"/>
    <property type="match status" value="1"/>
</dbReference>
<gene>
    <name evidence="9" type="ORF">LTRI10_LOCUS49874</name>
</gene>
<dbReference type="Gene3D" id="3.40.50.1110">
    <property type="entry name" value="SGNH hydrolase"/>
    <property type="match status" value="1"/>
</dbReference>
<evidence type="ECO:0000313" key="10">
    <source>
        <dbReference type="Proteomes" id="UP001497516"/>
    </source>
</evidence>
<keyword evidence="6" id="KW-0442">Lipid degradation</keyword>
<feature type="signal peptide" evidence="8">
    <location>
        <begin position="1"/>
        <end position="29"/>
    </location>
</feature>
<evidence type="ECO:0008006" key="11">
    <source>
        <dbReference type="Google" id="ProtNLM"/>
    </source>
</evidence>
<organism evidence="9 10">
    <name type="scientific">Linum trigynum</name>
    <dbReference type="NCBI Taxonomy" id="586398"/>
    <lineage>
        <taxon>Eukaryota</taxon>
        <taxon>Viridiplantae</taxon>
        <taxon>Streptophyta</taxon>
        <taxon>Embryophyta</taxon>
        <taxon>Tracheophyta</taxon>
        <taxon>Spermatophyta</taxon>
        <taxon>Magnoliopsida</taxon>
        <taxon>eudicotyledons</taxon>
        <taxon>Gunneridae</taxon>
        <taxon>Pentapetalae</taxon>
        <taxon>rosids</taxon>
        <taxon>fabids</taxon>
        <taxon>Malpighiales</taxon>
        <taxon>Linaceae</taxon>
        <taxon>Linum</taxon>
    </lineage>
</organism>
<keyword evidence="5" id="KW-0378">Hydrolase</keyword>
<protein>
    <recommendedName>
        <fullName evidence="11">Zinc finger FYVE domain containing protein</fullName>
    </recommendedName>
</protein>
<keyword evidence="3" id="KW-0964">Secreted</keyword>
<proteinExistence type="inferred from homology"/>
<evidence type="ECO:0000256" key="7">
    <source>
        <dbReference type="ARBA" id="ARBA00023098"/>
    </source>
</evidence>
<dbReference type="AlphaFoldDB" id="A0AAV2GL63"/>
<comment type="similarity">
    <text evidence="2">Belongs to the 'GDSL' lipolytic enzyme family.</text>
</comment>
<feature type="chain" id="PRO_5043584462" description="Zinc finger FYVE domain containing protein" evidence="8">
    <location>
        <begin position="30"/>
        <end position="358"/>
    </location>
</feature>
<evidence type="ECO:0000256" key="2">
    <source>
        <dbReference type="ARBA" id="ARBA00008668"/>
    </source>
</evidence>
<evidence type="ECO:0000256" key="8">
    <source>
        <dbReference type="SAM" id="SignalP"/>
    </source>
</evidence>
<evidence type="ECO:0000256" key="1">
    <source>
        <dbReference type="ARBA" id="ARBA00004613"/>
    </source>
</evidence>
<accession>A0AAV2GL63</accession>
<sequence length="358" mass="38808">MGSRLNLHPSCCLSSFLSIISTLLAGAAGSSRPPKVPCYFIFGDSLFDGGNNNHLNTPMKVDYSPYGVDFPSGVATGRYSNGRNTADIVGELLGFKSFIPPFATSTPPNDSEILVGVNYASGTAGILVETGKYMGENIDMSQQVKNHEETVSRIAQKLGSKKAADDHLGQCLYLSNMGNNDYIANYLETQFSNFSKRYNPDQFAALLVEQYSHQLVRMHELGARKVGVAGVNRIGCTPGAITTYGTNGSLCVESMNKLVVPFNNRLESLIDNLNARFSDSDAKFIYLDSTLAGAIAGLAFPIKSSPCCKASPATGICIPNTDPCKLRRAHAYWDAFHPTEAASRLIALFYRWALVRIL</sequence>
<evidence type="ECO:0000313" key="9">
    <source>
        <dbReference type="EMBL" id="CAL1410453.1"/>
    </source>
</evidence>
<evidence type="ECO:0000256" key="6">
    <source>
        <dbReference type="ARBA" id="ARBA00022963"/>
    </source>
</evidence>
<dbReference type="InterPro" id="IPR036514">
    <property type="entry name" value="SGNH_hydro_sf"/>
</dbReference>
<reference evidence="9 10" key="1">
    <citation type="submission" date="2024-04" db="EMBL/GenBank/DDBJ databases">
        <authorList>
            <person name="Fracassetti M."/>
        </authorList>
    </citation>
    <scope>NUCLEOTIDE SEQUENCE [LARGE SCALE GENOMIC DNA]</scope>
</reference>
<dbReference type="PANTHER" id="PTHR45650">
    <property type="entry name" value="GDSL-LIKE LIPASE/ACYLHYDROLASE-RELATED"/>
    <property type="match status" value="1"/>
</dbReference>
<dbReference type="Pfam" id="PF00657">
    <property type="entry name" value="Lipase_GDSL"/>
    <property type="match status" value="1"/>
</dbReference>
<evidence type="ECO:0000256" key="5">
    <source>
        <dbReference type="ARBA" id="ARBA00022801"/>
    </source>
</evidence>
<dbReference type="EMBL" id="OZ034822">
    <property type="protein sequence ID" value="CAL1410453.1"/>
    <property type="molecule type" value="Genomic_DNA"/>
</dbReference>
<dbReference type="InterPro" id="IPR001087">
    <property type="entry name" value="GDSL"/>
</dbReference>
<dbReference type="PROSITE" id="PS01098">
    <property type="entry name" value="LIPASE_GDSL_SER"/>
    <property type="match status" value="1"/>
</dbReference>
<keyword evidence="10" id="KW-1185">Reference proteome</keyword>
<keyword evidence="7" id="KW-0443">Lipid metabolism</keyword>
<keyword evidence="4 8" id="KW-0732">Signal</keyword>
<evidence type="ECO:0000256" key="3">
    <source>
        <dbReference type="ARBA" id="ARBA00022525"/>
    </source>
</evidence>
<dbReference type="InterPro" id="IPR051238">
    <property type="entry name" value="GDSL_esterase/lipase"/>
</dbReference>